<feature type="domain" description="HTH lacI-type" evidence="5">
    <location>
        <begin position="4"/>
        <end position="58"/>
    </location>
</feature>
<evidence type="ECO:0000313" key="7">
    <source>
        <dbReference type="Proteomes" id="UP000033457"/>
    </source>
</evidence>
<sequence length="338" mass="35947">MFSITLKDVAARAEVSVSTASRALAGSSLITPETSKKVIQAARELGYRPNVQARALRNAKSNAIGLVVPSLDNPFFAHIAAAIETAANAQGIATIISSSAEDPQRLIASLETLEQRQMDGIIAVPLHGCETTLHRIAKERPLILVDRELDNLPAVVSDPLPGIAAAVAQLREKGHRHIGYLSGPQETSTGRARQEAFIQQTSNLKVSVYQGGFEYQNGYEGMLNLLTKGVTAIIAGDSMMTSGALAACHEAGVKVGEQLALVGFDDNVFLRIQPTPVSVIDQDVQTLGSQAALRLIKAINTKTTPIGLRHPTRYLARSSTDFPPTTPTSQATQPGQAN</sequence>
<keyword evidence="2" id="KW-0238">DNA-binding</keyword>
<keyword evidence="7" id="KW-1185">Reference proteome</keyword>
<feature type="compositionally biased region" description="Low complexity" evidence="4">
    <location>
        <begin position="327"/>
        <end position="338"/>
    </location>
</feature>
<accession>A0A0F6TCU9</accession>
<dbReference type="Pfam" id="PF13377">
    <property type="entry name" value="Peripla_BP_3"/>
    <property type="match status" value="1"/>
</dbReference>
<evidence type="ECO:0000313" key="6">
    <source>
        <dbReference type="EMBL" id="AKE40646.1"/>
    </source>
</evidence>
<dbReference type="SUPFAM" id="SSF53822">
    <property type="entry name" value="Periplasmic binding protein-like I"/>
    <property type="match status" value="1"/>
</dbReference>
<keyword evidence="1" id="KW-0805">Transcription regulation</keyword>
<evidence type="ECO:0000259" key="5">
    <source>
        <dbReference type="PROSITE" id="PS50932"/>
    </source>
</evidence>
<dbReference type="HOGENOM" id="CLU_037628_6_0_11"/>
<organism evidence="6 7">
    <name type="scientific">Corynebacterium kutscheri</name>
    <dbReference type="NCBI Taxonomy" id="35755"/>
    <lineage>
        <taxon>Bacteria</taxon>
        <taxon>Bacillati</taxon>
        <taxon>Actinomycetota</taxon>
        <taxon>Actinomycetes</taxon>
        <taxon>Mycobacteriales</taxon>
        <taxon>Corynebacteriaceae</taxon>
        <taxon>Corynebacterium</taxon>
    </lineage>
</organism>
<reference evidence="6 7" key="1">
    <citation type="journal article" date="2015" name="Genome Announc.">
        <title>Complete Genome Sequence of Corynebacterium kutscheri DSM 20755, a Corynebacterial Type Strain with Remarkably Low G+C Content of Chromosomal DNA.</title>
        <authorList>
            <person name="Ruckert C."/>
            <person name="Albersmeier A."/>
            <person name="Winkler A."/>
            <person name="Tauch A."/>
        </authorList>
    </citation>
    <scope>NUCLEOTIDE SEQUENCE [LARGE SCALE GENOMIC DNA]</scope>
    <source>
        <strain evidence="6 7">DSM 20755</strain>
    </source>
</reference>
<dbReference type="GO" id="GO:0003700">
    <property type="term" value="F:DNA-binding transcription factor activity"/>
    <property type="evidence" value="ECO:0007669"/>
    <property type="project" value="TreeGrafter"/>
</dbReference>
<dbReference type="KEGG" id="cku:UL82_02105"/>
<protein>
    <submittedName>
        <fullName evidence="6">Transcriptional regulator, LacI family</fullName>
    </submittedName>
</protein>
<dbReference type="InterPro" id="IPR028082">
    <property type="entry name" value="Peripla_BP_I"/>
</dbReference>
<dbReference type="SUPFAM" id="SSF47413">
    <property type="entry name" value="lambda repressor-like DNA-binding domains"/>
    <property type="match status" value="1"/>
</dbReference>
<dbReference type="Proteomes" id="UP000033457">
    <property type="component" value="Chromosome"/>
</dbReference>
<dbReference type="InterPro" id="IPR000843">
    <property type="entry name" value="HTH_LacI"/>
</dbReference>
<dbReference type="PROSITE" id="PS50932">
    <property type="entry name" value="HTH_LACI_2"/>
    <property type="match status" value="1"/>
</dbReference>
<feature type="region of interest" description="Disordered" evidence="4">
    <location>
        <begin position="316"/>
        <end position="338"/>
    </location>
</feature>
<dbReference type="PANTHER" id="PTHR30146">
    <property type="entry name" value="LACI-RELATED TRANSCRIPTIONAL REPRESSOR"/>
    <property type="match status" value="1"/>
</dbReference>
<gene>
    <name evidence="6" type="ORF">UL82_02105</name>
</gene>
<dbReference type="Pfam" id="PF00356">
    <property type="entry name" value="LacI"/>
    <property type="match status" value="1"/>
</dbReference>
<dbReference type="CDD" id="cd01392">
    <property type="entry name" value="HTH_LacI"/>
    <property type="match status" value="1"/>
</dbReference>
<dbReference type="InterPro" id="IPR046335">
    <property type="entry name" value="LacI/GalR-like_sensor"/>
</dbReference>
<dbReference type="OrthoDB" id="59108at2"/>
<dbReference type="EMBL" id="CP011312">
    <property type="protein sequence ID" value="AKE40646.1"/>
    <property type="molecule type" value="Genomic_DNA"/>
</dbReference>
<dbReference type="GO" id="GO:0000976">
    <property type="term" value="F:transcription cis-regulatory region binding"/>
    <property type="evidence" value="ECO:0007669"/>
    <property type="project" value="TreeGrafter"/>
</dbReference>
<proteinExistence type="predicted"/>
<dbReference type="PANTHER" id="PTHR30146:SF109">
    <property type="entry name" value="HTH-TYPE TRANSCRIPTIONAL REGULATOR GALS"/>
    <property type="match status" value="1"/>
</dbReference>
<dbReference type="SMART" id="SM00354">
    <property type="entry name" value="HTH_LACI"/>
    <property type="match status" value="1"/>
</dbReference>
<name>A0A0F6TCU9_9CORY</name>
<evidence type="ECO:0000256" key="3">
    <source>
        <dbReference type="ARBA" id="ARBA00023163"/>
    </source>
</evidence>
<evidence type="ECO:0000256" key="2">
    <source>
        <dbReference type="ARBA" id="ARBA00023125"/>
    </source>
</evidence>
<dbReference type="AlphaFoldDB" id="A0A0F6TCU9"/>
<dbReference type="STRING" id="35755.UL82_02105"/>
<dbReference type="PROSITE" id="PS00356">
    <property type="entry name" value="HTH_LACI_1"/>
    <property type="match status" value="1"/>
</dbReference>
<evidence type="ECO:0000256" key="4">
    <source>
        <dbReference type="SAM" id="MobiDB-lite"/>
    </source>
</evidence>
<keyword evidence="3" id="KW-0804">Transcription</keyword>
<evidence type="ECO:0000256" key="1">
    <source>
        <dbReference type="ARBA" id="ARBA00023015"/>
    </source>
</evidence>
<dbReference type="Gene3D" id="1.10.260.40">
    <property type="entry name" value="lambda repressor-like DNA-binding domains"/>
    <property type="match status" value="1"/>
</dbReference>
<dbReference type="Gene3D" id="3.40.50.2300">
    <property type="match status" value="2"/>
</dbReference>
<dbReference type="InterPro" id="IPR010982">
    <property type="entry name" value="Lambda_DNA-bd_dom_sf"/>
</dbReference>
<dbReference type="RefSeq" id="WP_046438760.1">
    <property type="nucleotide sequence ID" value="NZ_CP011312.1"/>
</dbReference>